<dbReference type="InterPro" id="IPR038870">
    <property type="entry name" value="UBAP1"/>
</dbReference>
<evidence type="ECO:0000313" key="4">
    <source>
        <dbReference type="EMBL" id="CAH1113424.1"/>
    </source>
</evidence>
<name>A0A9P0D7J5_9CUCU</name>
<dbReference type="PROSITE" id="PS50030">
    <property type="entry name" value="UBA"/>
    <property type="match status" value="1"/>
</dbReference>
<dbReference type="InterPro" id="IPR042575">
    <property type="entry name" value="UBAP1_C"/>
</dbReference>
<feature type="coiled-coil region" evidence="1">
    <location>
        <begin position="70"/>
        <end position="111"/>
    </location>
</feature>
<sequence length="441" mass="50714">MSKQSNDCYTDNIKVKISERYKPPPRINVAVTYAQRLTLNKQIEDNMPNYEFSLEKTVLNKMEEWKGIRADLVQNRKDRLAKAREDINKKKQELSEKEQVEEIELKTVNEADMATSCSQIFGTNINQNYENYTVNNILVPTQISKQTNILTPIPLQNYNSNQSYSNQNDKSPFNIKDFENDTSSPFDNMELKSINDMEELAQVLNKDKKNHEVNTQMYSNYPSDRTSSVQPTYSNYMSNQYSYNIPNQTSNYMHPVTDYSRTNGYYYENNPFQSQYMYSKPSTAEFYTPLSTGSADVKKTNCKSVPDIVKALENEIENTHISSSVPQDSFIKPDKAVQSGRPKSIDAIYPRPKIKNEALDDPFFRLTKQQQDMCRSISSMGFPLDRVARICQIMGDDQKQVVDHLLALTDLLDLGFSEKDISNALLESDNDKDKALDKLIS</sequence>
<dbReference type="Gene3D" id="1.20.120.1920">
    <property type="entry name" value="UBAP1 SOUBA domain"/>
    <property type="match status" value="1"/>
</dbReference>
<proteinExistence type="predicted"/>
<dbReference type="InterPro" id="IPR015940">
    <property type="entry name" value="UBA"/>
</dbReference>
<feature type="domain" description="UBA" evidence="2">
    <location>
        <begin position="395"/>
        <end position="441"/>
    </location>
</feature>
<gene>
    <name evidence="4" type="ORF">PSYICH_LOCUS13522</name>
</gene>
<evidence type="ECO:0000256" key="1">
    <source>
        <dbReference type="SAM" id="Coils"/>
    </source>
</evidence>
<dbReference type="PANTHER" id="PTHR15960">
    <property type="entry name" value="LD44032P"/>
    <property type="match status" value="1"/>
</dbReference>
<accession>A0A9P0D7J5</accession>
<protein>
    <recommendedName>
        <fullName evidence="6">Ubiquitin-associated protein 1</fullName>
    </recommendedName>
</protein>
<dbReference type="PROSITE" id="PS51497">
    <property type="entry name" value="UMA"/>
    <property type="match status" value="1"/>
</dbReference>
<dbReference type="OrthoDB" id="2018023at2759"/>
<organism evidence="4 5">
    <name type="scientific">Psylliodes chrysocephalus</name>
    <dbReference type="NCBI Taxonomy" id="3402493"/>
    <lineage>
        <taxon>Eukaryota</taxon>
        <taxon>Metazoa</taxon>
        <taxon>Ecdysozoa</taxon>
        <taxon>Arthropoda</taxon>
        <taxon>Hexapoda</taxon>
        <taxon>Insecta</taxon>
        <taxon>Pterygota</taxon>
        <taxon>Neoptera</taxon>
        <taxon>Endopterygota</taxon>
        <taxon>Coleoptera</taxon>
        <taxon>Polyphaga</taxon>
        <taxon>Cucujiformia</taxon>
        <taxon>Chrysomeloidea</taxon>
        <taxon>Chrysomelidae</taxon>
        <taxon>Galerucinae</taxon>
        <taxon>Alticini</taxon>
        <taxon>Psylliodes</taxon>
    </lineage>
</organism>
<keyword evidence="5" id="KW-1185">Reference proteome</keyword>
<dbReference type="AlphaFoldDB" id="A0A9P0D7J5"/>
<evidence type="ECO:0000259" key="2">
    <source>
        <dbReference type="PROSITE" id="PS50030"/>
    </source>
</evidence>
<keyword evidence="1" id="KW-0175">Coiled coil</keyword>
<dbReference type="EMBL" id="OV651819">
    <property type="protein sequence ID" value="CAH1113424.1"/>
    <property type="molecule type" value="Genomic_DNA"/>
</dbReference>
<feature type="domain" description="UMA" evidence="3">
    <location>
        <begin position="10"/>
        <end position="59"/>
    </location>
</feature>
<dbReference type="GO" id="GO:0043162">
    <property type="term" value="P:ubiquitin-dependent protein catabolic process via the multivesicular body sorting pathway"/>
    <property type="evidence" value="ECO:0007669"/>
    <property type="project" value="InterPro"/>
</dbReference>
<dbReference type="PANTHER" id="PTHR15960:SF5">
    <property type="entry name" value="LD44032P"/>
    <property type="match status" value="1"/>
</dbReference>
<reference evidence="4" key="1">
    <citation type="submission" date="2022-01" db="EMBL/GenBank/DDBJ databases">
        <authorList>
            <person name="King R."/>
        </authorList>
    </citation>
    <scope>NUCLEOTIDE SEQUENCE</scope>
</reference>
<dbReference type="InterPro" id="IPR023340">
    <property type="entry name" value="UMA"/>
</dbReference>
<evidence type="ECO:0008006" key="6">
    <source>
        <dbReference type="Google" id="ProtNLM"/>
    </source>
</evidence>
<dbReference type="Proteomes" id="UP001153636">
    <property type="component" value="Chromosome 7"/>
</dbReference>
<evidence type="ECO:0000259" key="3">
    <source>
        <dbReference type="PROSITE" id="PS51497"/>
    </source>
</evidence>
<evidence type="ECO:0000313" key="5">
    <source>
        <dbReference type="Proteomes" id="UP001153636"/>
    </source>
</evidence>
<dbReference type="GO" id="GO:0043130">
    <property type="term" value="F:ubiquitin binding"/>
    <property type="evidence" value="ECO:0007669"/>
    <property type="project" value="InterPro"/>
</dbReference>
<dbReference type="GO" id="GO:0000813">
    <property type="term" value="C:ESCRT I complex"/>
    <property type="evidence" value="ECO:0007669"/>
    <property type="project" value="InterPro"/>
</dbReference>